<dbReference type="Pfam" id="PF00557">
    <property type="entry name" value="Peptidase_M24"/>
    <property type="match status" value="1"/>
</dbReference>
<accession>A0A1B6IFU2</accession>
<comment type="function">
    <text evidence="6">Cotranslationally removes the N-terminal methionine from nascent proteins. The N-terminal methionine is often cleaved when the second residue in the primary sequence is small and uncharged (Met-Ala-, Cys, Gly, Pro, Ser, Thr, or Val).</text>
</comment>
<evidence type="ECO:0000313" key="8">
    <source>
        <dbReference type="EMBL" id="JAS85786.1"/>
    </source>
</evidence>
<dbReference type="InterPro" id="IPR001714">
    <property type="entry name" value="Pept_M24_MAP"/>
</dbReference>
<organism evidence="8">
    <name type="scientific">Homalodisca liturata</name>
    <dbReference type="NCBI Taxonomy" id="320908"/>
    <lineage>
        <taxon>Eukaryota</taxon>
        <taxon>Metazoa</taxon>
        <taxon>Ecdysozoa</taxon>
        <taxon>Arthropoda</taxon>
        <taxon>Hexapoda</taxon>
        <taxon>Insecta</taxon>
        <taxon>Pterygota</taxon>
        <taxon>Neoptera</taxon>
        <taxon>Paraneoptera</taxon>
        <taxon>Hemiptera</taxon>
        <taxon>Auchenorrhyncha</taxon>
        <taxon>Membracoidea</taxon>
        <taxon>Cicadellidae</taxon>
        <taxon>Cicadellinae</taxon>
        <taxon>Proconiini</taxon>
        <taxon>Homalodisca</taxon>
    </lineage>
</organism>
<dbReference type="SUPFAM" id="SSF55920">
    <property type="entry name" value="Creatinase/aminopeptidase"/>
    <property type="match status" value="1"/>
</dbReference>
<evidence type="ECO:0000256" key="6">
    <source>
        <dbReference type="RuleBase" id="RU003653"/>
    </source>
</evidence>
<keyword evidence="3 5" id="KW-0479">Metal-binding</keyword>
<dbReference type="GO" id="GO:0070006">
    <property type="term" value="F:metalloaminopeptidase activity"/>
    <property type="evidence" value="ECO:0007669"/>
    <property type="project" value="UniProtKB-UniRule"/>
</dbReference>
<dbReference type="PRINTS" id="PR00599">
    <property type="entry name" value="MAPEPTIDASE"/>
</dbReference>
<dbReference type="NCBIfam" id="TIGR00500">
    <property type="entry name" value="met_pdase_I"/>
    <property type="match status" value="1"/>
</dbReference>
<feature type="binding site" evidence="5">
    <location>
        <position position="310"/>
    </location>
    <ligand>
        <name>a divalent metal cation</name>
        <dbReference type="ChEBI" id="CHEBI:60240"/>
        <label>2</label>
        <note>catalytic</note>
    </ligand>
</feature>
<feature type="binding site" evidence="5">
    <location>
        <position position="247"/>
    </location>
    <ligand>
        <name>a divalent metal cation</name>
        <dbReference type="ChEBI" id="CHEBI:60240"/>
        <label>2</label>
        <note>catalytic</note>
    </ligand>
</feature>
<dbReference type="GO" id="GO:0006508">
    <property type="term" value="P:proteolysis"/>
    <property type="evidence" value="ECO:0007669"/>
    <property type="project" value="UniProtKB-KW"/>
</dbReference>
<proteinExistence type="inferred from homology"/>
<reference evidence="8" key="1">
    <citation type="submission" date="2015-11" db="EMBL/GenBank/DDBJ databases">
        <title>De novo transcriptome assembly of four potential Pierce s Disease insect vectors from Arizona vineyards.</title>
        <authorList>
            <person name="Tassone E.E."/>
        </authorList>
    </citation>
    <scope>NUCLEOTIDE SEQUENCE</scope>
</reference>
<evidence type="ECO:0000256" key="3">
    <source>
        <dbReference type="ARBA" id="ARBA00022723"/>
    </source>
</evidence>
<dbReference type="InterPro" id="IPR000994">
    <property type="entry name" value="Pept_M24"/>
</dbReference>
<dbReference type="CDD" id="cd01086">
    <property type="entry name" value="MetAP1"/>
    <property type="match status" value="1"/>
</dbReference>
<dbReference type="HAMAP" id="MF_01974">
    <property type="entry name" value="MetAP_1"/>
    <property type="match status" value="1"/>
</dbReference>
<feature type="binding site" evidence="5">
    <location>
        <position position="184"/>
    </location>
    <ligand>
        <name>a divalent metal cation</name>
        <dbReference type="ChEBI" id="CHEBI:60240"/>
        <label>1</label>
    </ligand>
</feature>
<feature type="binding site" evidence="5">
    <location>
        <position position="310"/>
    </location>
    <ligand>
        <name>a divalent metal cation</name>
        <dbReference type="ChEBI" id="CHEBI:60240"/>
        <label>1</label>
    </ligand>
</feature>
<dbReference type="GO" id="GO:0046872">
    <property type="term" value="F:metal ion binding"/>
    <property type="evidence" value="ECO:0007669"/>
    <property type="project" value="UniProtKB-UniRule"/>
</dbReference>
<feature type="binding site" evidence="5">
    <location>
        <position position="279"/>
    </location>
    <ligand>
        <name>a divalent metal cation</name>
        <dbReference type="ChEBI" id="CHEBI:60240"/>
        <label>2</label>
        <note>catalytic</note>
    </ligand>
</feature>
<feature type="binding site" evidence="5">
    <location>
        <position position="254"/>
    </location>
    <ligand>
        <name>substrate</name>
    </ligand>
</feature>
<evidence type="ECO:0000256" key="4">
    <source>
        <dbReference type="ARBA" id="ARBA00022801"/>
    </source>
</evidence>
<dbReference type="EMBL" id="GECU01021920">
    <property type="protein sequence ID" value="JAS85786.1"/>
    <property type="molecule type" value="Transcribed_RNA"/>
</dbReference>
<dbReference type="AlphaFoldDB" id="A0A1B6IFU2"/>
<dbReference type="GO" id="GO:0004239">
    <property type="term" value="F:initiator methionyl aminopeptidase activity"/>
    <property type="evidence" value="ECO:0007669"/>
    <property type="project" value="UniProtKB-UniRule"/>
</dbReference>
<feature type="domain" description="Peptidase M24" evidence="7">
    <location>
        <begin position="91"/>
        <end position="317"/>
    </location>
</feature>
<evidence type="ECO:0000256" key="1">
    <source>
        <dbReference type="ARBA" id="ARBA00022438"/>
    </source>
</evidence>
<protein>
    <recommendedName>
        <fullName evidence="6">Methionine aminopeptidase</fullName>
        <ecNumber evidence="6">3.4.11.18</ecNumber>
    </recommendedName>
</protein>
<keyword evidence="1 5" id="KW-0031">Aminopeptidase</keyword>
<dbReference type="InterPro" id="IPR036005">
    <property type="entry name" value="Creatinase/aminopeptidase-like"/>
</dbReference>
<evidence type="ECO:0000256" key="2">
    <source>
        <dbReference type="ARBA" id="ARBA00022670"/>
    </source>
</evidence>
<feature type="binding site" evidence="5">
    <location>
        <position position="156"/>
    </location>
    <ligand>
        <name>substrate</name>
    </ligand>
</feature>
<dbReference type="EC" id="3.4.11.18" evidence="6"/>
<sequence>MIIALRNNYCLVFKRNLLQVTGERFYFQFRGFLSRHLRRRKFGNYNLVMPAQVSPMRKVGKEVPTPSYYKTRIPSPSPSVPEIKTQEQIDGMRRSCKLAREVLDSLDTIIKVGMTTDELDVYVHDWVTSRGAYPSPLNYRGFPKSICTSVNNVVCHGIPDNRPLHDGDIVNVDITVYYQGYHGDCSAMYLVGEVDDKGKHLVRVTLQALDLAISICKPGQAFSAIGNTIEKFVKENNLSVVPNYAGHGIGSYFHGPPDINHYANSLSGKMAAGMTFTIEPILSQGSPRMVILDDQWTSVTVDGSRTAQWEHTVLVTPTGVEILTGPPYKFAQG</sequence>
<feature type="binding site" evidence="5">
    <location>
        <position position="173"/>
    </location>
    <ligand>
        <name>a divalent metal cation</name>
        <dbReference type="ChEBI" id="CHEBI:60240"/>
        <label>1</label>
    </ligand>
</feature>
<keyword evidence="4 5" id="KW-0378">Hydrolase</keyword>
<dbReference type="InterPro" id="IPR002467">
    <property type="entry name" value="Pept_M24A_MAP1"/>
</dbReference>
<name>A0A1B6IFU2_9HEMI</name>
<dbReference type="PANTHER" id="PTHR43330:SF8">
    <property type="entry name" value="METHIONINE AMINOPEPTIDASE 1D, MITOCHONDRIAL"/>
    <property type="match status" value="1"/>
</dbReference>
<evidence type="ECO:0000256" key="5">
    <source>
        <dbReference type="HAMAP-Rule" id="MF_03174"/>
    </source>
</evidence>
<dbReference type="PROSITE" id="PS00680">
    <property type="entry name" value="MAP_1"/>
    <property type="match status" value="1"/>
</dbReference>
<comment type="cofactor">
    <cofactor evidence="5">
        <name>Co(2+)</name>
        <dbReference type="ChEBI" id="CHEBI:48828"/>
    </cofactor>
    <cofactor evidence="5">
        <name>Zn(2+)</name>
        <dbReference type="ChEBI" id="CHEBI:29105"/>
    </cofactor>
    <cofactor evidence="5">
        <name>Mn(2+)</name>
        <dbReference type="ChEBI" id="CHEBI:29035"/>
    </cofactor>
    <cofactor evidence="5">
        <name>Fe(2+)</name>
        <dbReference type="ChEBI" id="CHEBI:29033"/>
    </cofactor>
    <text evidence="5">Binds 2 divalent metal cations per subunit. Has a high-affinity and a low affinity metal-binding site. The true nature of the physiological cofactor is under debate. The enzyme is active with cobalt, zinc, manganese or divalent iron ions. Most likely, methionine aminopeptidases function as mononuclear Fe(2+)-metalloproteases under physiological conditions, and the catalytically relevant metal-binding site has been assigned to the histidine-containing high-affinity site.</text>
</comment>
<comment type="catalytic activity">
    <reaction evidence="5 6">
        <text>Release of N-terminal amino acids, preferentially methionine, from peptides and arylamides.</text>
        <dbReference type="EC" id="3.4.11.18"/>
    </reaction>
</comment>
<dbReference type="PANTHER" id="PTHR43330">
    <property type="entry name" value="METHIONINE AMINOPEPTIDASE"/>
    <property type="match status" value="1"/>
</dbReference>
<comment type="similarity">
    <text evidence="5">Belongs to the peptidase M24A family. Methionine aminopeptidase type 1 subfamily.</text>
</comment>
<keyword evidence="2 5" id="KW-0645">Protease</keyword>
<gene>
    <name evidence="8" type="ORF">g.13297</name>
</gene>
<dbReference type="Gene3D" id="3.90.230.10">
    <property type="entry name" value="Creatinase/methionine aminopeptidase superfamily"/>
    <property type="match status" value="1"/>
</dbReference>
<evidence type="ECO:0000259" key="7">
    <source>
        <dbReference type="Pfam" id="PF00557"/>
    </source>
</evidence>
<feature type="binding site" evidence="5">
    <location>
        <position position="184"/>
    </location>
    <ligand>
        <name>a divalent metal cation</name>
        <dbReference type="ChEBI" id="CHEBI:60240"/>
        <label>2</label>
        <note>catalytic</note>
    </ligand>
</feature>